<reference evidence="2" key="1">
    <citation type="submission" date="2020-07" db="EMBL/GenBank/DDBJ databases">
        <title>Multicomponent nature underlies the extraordinary mechanical properties of spider dragline silk.</title>
        <authorList>
            <person name="Kono N."/>
            <person name="Nakamura H."/>
            <person name="Mori M."/>
            <person name="Yoshida Y."/>
            <person name="Ohtoshi R."/>
            <person name="Malay A.D."/>
            <person name="Moran D.A.P."/>
            <person name="Tomita M."/>
            <person name="Numata K."/>
            <person name="Arakawa K."/>
        </authorList>
    </citation>
    <scope>NUCLEOTIDE SEQUENCE</scope>
</reference>
<gene>
    <name evidence="2" type="ORF">TNCT_505681</name>
</gene>
<sequence>MTYLHFAWLRAAFSCTIAVSWDVEVVSVSIPMEVSVQGFQKHAPSANGTAPYKIWQTGYNCLLSVQNCDSWCTSNFPDNSSILTTCFPSRFLLAS</sequence>
<evidence type="ECO:0000256" key="1">
    <source>
        <dbReference type="SAM" id="SignalP"/>
    </source>
</evidence>
<keyword evidence="1" id="KW-0732">Signal</keyword>
<evidence type="ECO:0008006" key="4">
    <source>
        <dbReference type="Google" id="ProtNLM"/>
    </source>
</evidence>
<dbReference type="AlphaFoldDB" id="A0A8X6JBV8"/>
<dbReference type="EMBL" id="BMAO01019255">
    <property type="protein sequence ID" value="GFR29355.1"/>
    <property type="molecule type" value="Genomic_DNA"/>
</dbReference>
<dbReference type="Proteomes" id="UP000887116">
    <property type="component" value="Unassembled WGS sequence"/>
</dbReference>
<organism evidence="2 3">
    <name type="scientific">Trichonephila clavata</name>
    <name type="common">Joro spider</name>
    <name type="synonym">Nephila clavata</name>
    <dbReference type="NCBI Taxonomy" id="2740835"/>
    <lineage>
        <taxon>Eukaryota</taxon>
        <taxon>Metazoa</taxon>
        <taxon>Ecdysozoa</taxon>
        <taxon>Arthropoda</taxon>
        <taxon>Chelicerata</taxon>
        <taxon>Arachnida</taxon>
        <taxon>Araneae</taxon>
        <taxon>Araneomorphae</taxon>
        <taxon>Entelegynae</taxon>
        <taxon>Araneoidea</taxon>
        <taxon>Nephilidae</taxon>
        <taxon>Trichonephila</taxon>
    </lineage>
</organism>
<accession>A0A8X6JBV8</accession>
<proteinExistence type="predicted"/>
<keyword evidence="3" id="KW-1185">Reference proteome</keyword>
<name>A0A8X6JBV8_TRICU</name>
<evidence type="ECO:0000313" key="2">
    <source>
        <dbReference type="EMBL" id="GFR29355.1"/>
    </source>
</evidence>
<feature type="chain" id="PRO_5036474430" description="Secreted protein" evidence="1">
    <location>
        <begin position="19"/>
        <end position="95"/>
    </location>
</feature>
<evidence type="ECO:0000313" key="3">
    <source>
        <dbReference type="Proteomes" id="UP000887116"/>
    </source>
</evidence>
<comment type="caution">
    <text evidence="2">The sequence shown here is derived from an EMBL/GenBank/DDBJ whole genome shotgun (WGS) entry which is preliminary data.</text>
</comment>
<protein>
    <recommendedName>
        <fullName evidence="4">Secreted protein</fullName>
    </recommendedName>
</protein>
<feature type="signal peptide" evidence="1">
    <location>
        <begin position="1"/>
        <end position="18"/>
    </location>
</feature>